<sequence>MHDPRPLDPEAASLVAALELAPHPEGGWYRETWRAPEPEGTRGAATAILFLLAKGERSHWHRVDADELWLWHAGAPLALLHAAHDGATAERRTLGGNVLAGDQPQLRIPAGWWQAAEAEAGWTLVSCVVAPAFRFEGFELAPPGWMPGRA</sequence>
<dbReference type="CDD" id="cd06121">
    <property type="entry name" value="cupin_YML079wp"/>
    <property type="match status" value="1"/>
</dbReference>
<dbReference type="SUPFAM" id="SSF51182">
    <property type="entry name" value="RmlC-like cupins"/>
    <property type="match status" value="1"/>
</dbReference>
<evidence type="ECO:0000259" key="1">
    <source>
        <dbReference type="Pfam" id="PF06172"/>
    </source>
</evidence>
<feature type="domain" description="DUF985" evidence="1">
    <location>
        <begin position="13"/>
        <end position="141"/>
    </location>
</feature>
<reference evidence="2 3" key="1">
    <citation type="submission" date="2019-01" db="EMBL/GenBank/DDBJ databases">
        <title>Sphingomonas mucosissima sp. nov. and Sphingomonas desiccabilis sp. nov., from biological soil crusts in the Colorado Plateau, USA.</title>
        <authorList>
            <person name="Zhu D."/>
        </authorList>
    </citation>
    <scope>NUCLEOTIDE SEQUENCE [LARGE SCALE GENOMIC DNA]</scope>
    <source>
        <strain evidence="2 3">CP1D</strain>
    </source>
</reference>
<dbReference type="InterPro" id="IPR009327">
    <property type="entry name" value="Cupin_DUF985"/>
</dbReference>
<name>A0A4Q2IYU9_9SPHN</name>
<dbReference type="InterPro" id="IPR014710">
    <property type="entry name" value="RmlC-like_jellyroll"/>
</dbReference>
<dbReference type="Pfam" id="PF06172">
    <property type="entry name" value="Cupin_5"/>
    <property type="match status" value="1"/>
</dbReference>
<dbReference type="PANTHER" id="PTHR33387">
    <property type="entry name" value="RMLC-LIKE JELLY ROLL FOLD PROTEIN"/>
    <property type="match status" value="1"/>
</dbReference>
<dbReference type="AlphaFoldDB" id="A0A4Q2IYU9"/>
<accession>A0A4Q2IYU9</accession>
<dbReference type="Gene3D" id="2.60.120.10">
    <property type="entry name" value="Jelly Rolls"/>
    <property type="match status" value="1"/>
</dbReference>
<comment type="caution">
    <text evidence="2">The sequence shown here is derived from an EMBL/GenBank/DDBJ whole genome shotgun (WGS) entry which is preliminary data.</text>
</comment>
<protein>
    <submittedName>
        <fullName evidence="2">Cupin domain-containing protein</fullName>
    </submittedName>
</protein>
<proteinExistence type="predicted"/>
<organism evidence="2 3">
    <name type="scientific">Sphingomonas desiccabilis</name>
    <dbReference type="NCBI Taxonomy" id="429134"/>
    <lineage>
        <taxon>Bacteria</taxon>
        <taxon>Pseudomonadati</taxon>
        <taxon>Pseudomonadota</taxon>
        <taxon>Alphaproteobacteria</taxon>
        <taxon>Sphingomonadales</taxon>
        <taxon>Sphingomonadaceae</taxon>
        <taxon>Sphingomonas</taxon>
    </lineage>
</organism>
<keyword evidence="3" id="KW-1185">Reference proteome</keyword>
<gene>
    <name evidence="2" type="ORF">EO081_01365</name>
</gene>
<evidence type="ECO:0000313" key="3">
    <source>
        <dbReference type="Proteomes" id="UP000292347"/>
    </source>
</evidence>
<dbReference type="PANTHER" id="PTHR33387:SF3">
    <property type="entry name" value="DUF985 DOMAIN-CONTAINING PROTEIN"/>
    <property type="match status" value="1"/>
</dbReference>
<dbReference type="EMBL" id="SDPT01000001">
    <property type="protein sequence ID" value="RXZ34371.1"/>
    <property type="molecule type" value="Genomic_DNA"/>
</dbReference>
<dbReference type="RefSeq" id="WP_129340161.1">
    <property type="nucleotide sequence ID" value="NZ_JACIDD010000001.1"/>
</dbReference>
<evidence type="ECO:0000313" key="2">
    <source>
        <dbReference type="EMBL" id="RXZ34371.1"/>
    </source>
</evidence>
<dbReference type="InterPro" id="IPR011051">
    <property type="entry name" value="RmlC_Cupin_sf"/>
</dbReference>
<dbReference type="OrthoDB" id="9798288at2"/>
<dbReference type="InterPro" id="IPR039935">
    <property type="entry name" value="YML079W-like"/>
</dbReference>
<dbReference type="Proteomes" id="UP000292347">
    <property type="component" value="Unassembled WGS sequence"/>
</dbReference>